<dbReference type="Pfam" id="PF18862">
    <property type="entry name" value="ApeA_NTD1"/>
    <property type="match status" value="1"/>
</dbReference>
<feature type="domain" description="ApeA N-terminal" evidence="2">
    <location>
        <begin position="7"/>
        <end position="281"/>
    </location>
</feature>
<evidence type="ECO:0000313" key="3">
    <source>
        <dbReference type="EMBL" id="TSJ59966.1"/>
    </source>
</evidence>
<dbReference type="RefSeq" id="WP_144089706.1">
    <property type="nucleotide sequence ID" value="NZ_VMHE01000046.1"/>
</dbReference>
<comment type="caution">
    <text evidence="3">The sequence shown here is derived from an EMBL/GenBank/DDBJ whole genome shotgun (WGS) entry which is preliminary data.</text>
</comment>
<dbReference type="EMBL" id="VMHE01000046">
    <property type="protein sequence ID" value="TSJ59966.1"/>
    <property type="molecule type" value="Genomic_DNA"/>
</dbReference>
<organism evidence="3 4">
    <name type="scientific">Allobacillus salarius</name>
    <dbReference type="NCBI Taxonomy" id="1955272"/>
    <lineage>
        <taxon>Bacteria</taxon>
        <taxon>Bacillati</taxon>
        <taxon>Bacillota</taxon>
        <taxon>Bacilli</taxon>
        <taxon>Bacillales</taxon>
        <taxon>Bacillaceae</taxon>
        <taxon>Allobacillus</taxon>
    </lineage>
</organism>
<reference evidence="3 4" key="1">
    <citation type="submission" date="2019-07" db="EMBL/GenBank/DDBJ databases">
        <title>Allobacillus sp. nov. SKP isolated from shrimp paste of Euphausiacea.</title>
        <authorList>
            <person name="Kanchanasin P."/>
            <person name="Tanasupawat S."/>
            <person name="Shi W."/>
            <person name="Wu L."/>
            <person name="Ma J."/>
        </authorList>
    </citation>
    <scope>NUCLEOTIDE SEQUENCE [LARGE SCALE GENOMIC DNA]</scope>
    <source>
        <strain evidence="3 4">SKP4-8</strain>
    </source>
</reference>
<name>A0A556P6F4_9BACI</name>
<sequence>MKVNLSATGFWKINNTGKEYTGDLYLNKDKGGIVLYIRIPNNGPMMGYLELPLEIPFITGSTINGAKISLVNCSRISTKSRIGTEEVFGYKAQFMFNGVNFNKEEEIKFSKMNISIPGIIQWGDVSNYVRPDLDKRGDSLIDLKIVEPIEIFSNEVYSISYYLTFSDPFYLMKEELTLKQTPHLIIEAQSMQKLEWFMKIADQMKRLIEIAVGIPLSYDSMIVESPDIYYEFEDYEKHIRPLEVIHAYKHALKGENNDKRLIKHDYLFSLSELKQANFSQWQEVSAIMEPIIELYIDSLYNQNLSVSRHFMNMVQALETYHSRRVAYSLHDYKERLEKLLEVRPEALRKQDRKFLLNGCRNFVVLRSRLADLLLAYYRFIFHTGEFKFIEFPQLIAKTRNYYTHYNQKLEDKALKGEDLLTAFHILRNILEFYLLKELGFKENFIHERTRERIKPIITSNDIRNADKRKHEKKYK</sequence>
<keyword evidence="4" id="KW-1185">Reference proteome</keyword>
<dbReference type="AlphaFoldDB" id="A0A556P6F4"/>
<protein>
    <submittedName>
        <fullName evidence="3">Uncharacterized protein</fullName>
    </submittedName>
</protein>
<evidence type="ECO:0000259" key="2">
    <source>
        <dbReference type="Pfam" id="PF18862"/>
    </source>
</evidence>
<dbReference type="Proteomes" id="UP000316425">
    <property type="component" value="Unassembled WGS sequence"/>
</dbReference>
<evidence type="ECO:0000259" key="1">
    <source>
        <dbReference type="Pfam" id="PF18739"/>
    </source>
</evidence>
<gene>
    <name evidence="3" type="ORF">FPQ13_12755</name>
</gene>
<proteinExistence type="predicted"/>
<dbReference type="InterPro" id="IPR041229">
    <property type="entry name" value="HEPN_Apea"/>
</dbReference>
<dbReference type="Pfam" id="PF18739">
    <property type="entry name" value="HEPN_Apea"/>
    <property type="match status" value="1"/>
</dbReference>
<evidence type="ECO:0000313" key="4">
    <source>
        <dbReference type="Proteomes" id="UP000316425"/>
    </source>
</evidence>
<accession>A0A556P6F4</accession>
<dbReference type="OrthoDB" id="6198809at2"/>
<dbReference type="InterPro" id="IPR041223">
    <property type="entry name" value="ApeA_NTD"/>
</dbReference>
<feature type="domain" description="Apea-like HEPN" evidence="1">
    <location>
        <begin position="312"/>
        <end position="443"/>
    </location>
</feature>